<proteinExistence type="predicted"/>
<comment type="caution">
    <text evidence="1">The sequence shown here is derived from an EMBL/GenBank/DDBJ whole genome shotgun (WGS) entry which is preliminary data.</text>
</comment>
<evidence type="ECO:0000313" key="1">
    <source>
        <dbReference type="EMBL" id="MBO1361997.1"/>
    </source>
</evidence>
<evidence type="ECO:0000313" key="2">
    <source>
        <dbReference type="Proteomes" id="UP000664771"/>
    </source>
</evidence>
<accession>A0ABS3M1C8</accession>
<keyword evidence="2" id="KW-1185">Reference proteome</keyword>
<gene>
    <name evidence="1" type="ORF">J2D73_19635</name>
</gene>
<dbReference type="RefSeq" id="WP_207884070.1">
    <property type="nucleotide sequence ID" value="NZ_JAFVMF010000040.1"/>
</dbReference>
<organism evidence="1 2">
    <name type="scientific">Acetobacter sacchari</name>
    <dbReference type="NCBI Taxonomy" id="2661687"/>
    <lineage>
        <taxon>Bacteria</taxon>
        <taxon>Pseudomonadati</taxon>
        <taxon>Pseudomonadota</taxon>
        <taxon>Alphaproteobacteria</taxon>
        <taxon>Acetobacterales</taxon>
        <taxon>Acetobacteraceae</taxon>
        <taxon>Acetobacter</taxon>
    </lineage>
</organism>
<sequence length="58" mass="6904">MSESIERHEQEAILRDLLGDTQDRCEDCANYEDTNERAERIMIEMQRMKVKIVRCGDE</sequence>
<dbReference type="EMBL" id="JAFVMF010000040">
    <property type="protein sequence ID" value="MBO1361997.1"/>
    <property type="molecule type" value="Genomic_DNA"/>
</dbReference>
<dbReference type="Proteomes" id="UP000664771">
    <property type="component" value="Unassembled WGS sequence"/>
</dbReference>
<reference evidence="1 2" key="1">
    <citation type="submission" date="2021-03" db="EMBL/GenBank/DDBJ databases">
        <title>The complete genome sequence of Acetobacter sacchari TBRC 11175.</title>
        <authorList>
            <person name="Charoenyingcharoen P."/>
            <person name="Yukphan P."/>
        </authorList>
    </citation>
    <scope>NUCLEOTIDE SEQUENCE [LARGE SCALE GENOMIC DNA]</scope>
    <source>
        <strain evidence="1 2">TBRC 11175</strain>
    </source>
</reference>
<protein>
    <submittedName>
        <fullName evidence="1">Uncharacterized protein</fullName>
    </submittedName>
</protein>
<name>A0ABS3M1C8_9PROT</name>